<dbReference type="SUPFAM" id="SSF54637">
    <property type="entry name" value="Thioesterase/thiol ester dehydrase-isomerase"/>
    <property type="match status" value="2"/>
</dbReference>
<organism evidence="1 2">
    <name type="scientific">Rhodoplanes serenus</name>
    <dbReference type="NCBI Taxonomy" id="200615"/>
    <lineage>
        <taxon>Bacteria</taxon>
        <taxon>Pseudomonadati</taxon>
        <taxon>Pseudomonadota</taxon>
        <taxon>Alphaproteobacteria</taxon>
        <taxon>Hyphomicrobiales</taxon>
        <taxon>Nitrobacteraceae</taxon>
        <taxon>Rhodoplanes</taxon>
    </lineage>
</organism>
<protein>
    <submittedName>
        <fullName evidence="1">Beta-methylmalyl-CoA dehydratase</fullName>
    </submittedName>
</protein>
<dbReference type="PANTHER" id="PTHR43664:SF1">
    <property type="entry name" value="BETA-METHYLMALYL-COA DEHYDRATASE"/>
    <property type="match status" value="1"/>
</dbReference>
<dbReference type="CDD" id="cd03451">
    <property type="entry name" value="FkbR2"/>
    <property type="match status" value="2"/>
</dbReference>
<dbReference type="Proteomes" id="UP000289200">
    <property type="component" value="Unassembled WGS sequence"/>
</dbReference>
<dbReference type="PANTHER" id="PTHR43664">
    <property type="entry name" value="MONOAMINE OXIDASE-RELATED"/>
    <property type="match status" value="1"/>
</dbReference>
<dbReference type="PIRSF" id="PIRSF021494">
    <property type="entry name" value="Rv0216_prd"/>
    <property type="match status" value="1"/>
</dbReference>
<name>A0A3S4CKF0_9BRAD</name>
<dbReference type="InterPro" id="IPR048274">
    <property type="entry name" value="MC_hydratase"/>
</dbReference>
<dbReference type="AlphaFoldDB" id="A0A3S4CKF0"/>
<sequence>MAKTSSGRYFEDFRIGDVIRHAVPRTVTDGDVALYTALYGPRFAVQSSDAFARAIGYPRAPIDDLLLFHIVFGKTVPDISLNAVANLGYAEARFLAAVYPGDTLTATSEVIGLKENSSRRTGVVYVRSAGWRQDGTKVLEYVRWVMVNKRDEAARPTGELVPELAPSLDPALLGDGCPRIDVAAWDFGLSGAPYRFDDFEIGEKIDHVDGMTVQEAEHQLATRLYQNTAKVHFNQFMQVRTRVGRRLIYGGHVISLARALSYNGLANVFHVAGINSGTHVSPLFAGDTVFAWSEVLDRAALPGRSDVGALRLRLVATKDRVCEDHPYRIGHDYEPGVILDLDYWALIPR</sequence>
<comment type="caution">
    <text evidence="1">The sequence shown here is derived from an EMBL/GenBank/DDBJ whole genome shotgun (WGS) entry which is preliminary data.</text>
</comment>
<dbReference type="EMBL" id="UWOC01000195">
    <property type="protein sequence ID" value="VCU11317.1"/>
    <property type="molecule type" value="Genomic_DNA"/>
</dbReference>
<dbReference type="Pfam" id="PF19315">
    <property type="entry name" value="MC_hydratase"/>
    <property type="match status" value="1"/>
</dbReference>
<gene>
    <name evidence="1" type="primary">mch_2</name>
    <name evidence="1" type="ORF">RHODGE_RHODGE_04528</name>
</gene>
<accession>A0A3S4CKF0</accession>
<dbReference type="InterPro" id="IPR052342">
    <property type="entry name" value="MCH/BMMD"/>
</dbReference>
<dbReference type="InterPro" id="IPR029069">
    <property type="entry name" value="HotDog_dom_sf"/>
</dbReference>
<dbReference type="OrthoDB" id="9796589at2"/>
<keyword evidence="2" id="KW-1185">Reference proteome</keyword>
<dbReference type="RefSeq" id="WP_129611312.1">
    <property type="nucleotide sequence ID" value="NZ_UWOC01000195.1"/>
</dbReference>
<dbReference type="GO" id="GO:0016829">
    <property type="term" value="F:lyase activity"/>
    <property type="evidence" value="ECO:0007669"/>
    <property type="project" value="InterPro"/>
</dbReference>
<evidence type="ECO:0000313" key="1">
    <source>
        <dbReference type="EMBL" id="VCU11317.1"/>
    </source>
</evidence>
<evidence type="ECO:0000313" key="2">
    <source>
        <dbReference type="Proteomes" id="UP000289200"/>
    </source>
</evidence>
<reference evidence="2" key="1">
    <citation type="submission" date="2018-10" db="EMBL/GenBank/DDBJ databases">
        <authorList>
            <person name="Peiro R."/>
            <person name="Begona"/>
            <person name="Cbmso G."/>
            <person name="Lopez M."/>
            <person name="Gonzalez S."/>
            <person name="Sacristan E."/>
            <person name="Castillo E."/>
        </authorList>
    </citation>
    <scope>NUCLEOTIDE SEQUENCE [LARGE SCALE GENOMIC DNA]</scope>
</reference>
<dbReference type="InterPro" id="IPR016790">
    <property type="entry name" value="Thiol_ester_hydratase_Rv0216"/>
</dbReference>
<dbReference type="Gene3D" id="3.10.129.10">
    <property type="entry name" value="Hotdog Thioesterase"/>
    <property type="match status" value="1"/>
</dbReference>
<proteinExistence type="predicted"/>